<accession>A0A8H5C554</accession>
<evidence type="ECO:0000256" key="1">
    <source>
        <dbReference type="SAM" id="MobiDB-lite"/>
    </source>
</evidence>
<dbReference type="Gene3D" id="3.40.50.410">
    <property type="entry name" value="von Willebrand factor, type A domain"/>
    <property type="match status" value="2"/>
</dbReference>
<protein>
    <recommendedName>
        <fullName evidence="2">VWFA domain-containing protein</fullName>
    </recommendedName>
</protein>
<dbReference type="InterPro" id="IPR036465">
    <property type="entry name" value="vWFA_dom_sf"/>
</dbReference>
<dbReference type="EMBL" id="JAACJM010000266">
    <property type="protein sequence ID" value="KAF5334162.1"/>
    <property type="molecule type" value="Genomic_DNA"/>
</dbReference>
<feature type="region of interest" description="Disordered" evidence="1">
    <location>
        <begin position="482"/>
        <end position="526"/>
    </location>
</feature>
<dbReference type="Pfam" id="PF00092">
    <property type="entry name" value="VWA"/>
    <property type="match status" value="2"/>
</dbReference>
<feature type="compositionally biased region" description="Gly residues" evidence="1">
    <location>
        <begin position="584"/>
        <end position="594"/>
    </location>
</feature>
<dbReference type="Proteomes" id="UP000559256">
    <property type="component" value="Unassembled WGS sequence"/>
</dbReference>
<dbReference type="SMART" id="SM00327">
    <property type="entry name" value="VWA"/>
    <property type="match status" value="2"/>
</dbReference>
<evidence type="ECO:0000313" key="3">
    <source>
        <dbReference type="EMBL" id="KAF5334162.1"/>
    </source>
</evidence>
<organism evidence="3 4">
    <name type="scientific">Tetrapyrgos nigripes</name>
    <dbReference type="NCBI Taxonomy" id="182062"/>
    <lineage>
        <taxon>Eukaryota</taxon>
        <taxon>Fungi</taxon>
        <taxon>Dikarya</taxon>
        <taxon>Basidiomycota</taxon>
        <taxon>Agaricomycotina</taxon>
        <taxon>Agaricomycetes</taxon>
        <taxon>Agaricomycetidae</taxon>
        <taxon>Agaricales</taxon>
        <taxon>Marasmiineae</taxon>
        <taxon>Marasmiaceae</taxon>
        <taxon>Tetrapyrgos</taxon>
    </lineage>
</organism>
<feature type="domain" description="VWFA" evidence="2">
    <location>
        <begin position="728"/>
        <end position="942"/>
    </location>
</feature>
<sequence>MSRLCQSCERVMERTRSLRGVGQQGPAWTSKAYVHIKGDREEVFTGGPERNRTIQFRDIEGQVGKSAFCYSSVYGTLNRFHNRYEQLAIHRRRIYQSPPITGTPGYVASPPATYASAIPNFMQTPPDRPGTPGTSKKKQWSQKAIENTKMLQSGQFNDVSIAWMFASNGTIPPNAVSVATEGSQPSFLCRSFYENELRIGRLSAGPQGTRAFVISKGKERDVNEYEVLVQSFGKPQWSFIPTQSSMANNTSSQSSMNFPISQPVAPPVSAPILSGMDIVFVVDDSDSRIDLNDSVNQMIGPRWNDVRNALSGIAHACGQFDADGFDLYFLNDEYVQNNITNSDSVNQAFYKVSPDGATPTGARLRQVLDVYINKLEDKRRPTKPVGIVIITDGDPTDDVESVIVDAAHRLERAQIHESQLYIHFIQIGDDSDAANALRHLDDNLSNKYRIRDMVDTTIPQYPQTQFRTEMLFSVLQSMWKKQTHQDGSSGNGSGGGNVSPPWTGTRTFSPLPYNTVNNAQRGTLSTGGLTSEVQDLLSPISPIGTSGTNMQMQQSLNNFGQPSNYQSQYPAHQNPQSLTHGPGQVQGQGFGGQSQGYPPFSSPPSPYTSRKDWIQKAKNLTSSLKMPMNASASVPYAWIFVDSAELPPSNAIACGIEQGRNTYFCRSFHENQMRFGTVVEGSTIALVVGKNSREIQVDQYEVLVQPSGTFFTFATGPAPLPPPSSKMDIVLIVDDSDSMQGRLWHQARDALAAVAEASPKFDADGVDMYFLNSSRFQKNIRQRSVDYMYPSSRFRLGKMLFTFSTKSRQTVQYSLLPAEARLIIWSAGGTPTGARLYEVLNEYIPKVEQRSGHAKPVNVIVITDGDPTDNVENVIVNAAHRLQRSQVPERMIGIQFVQIGDDPDATQALKELDTALEQRWNIRDMVDTTLYDPLSPQFKEDIIFKVLWGAIDKQYLNIFWPMRFQLQFGALRGLEKASRSRAEEHAFLKFARLLIFLLLAALPWTASFFQESTRPFADTLELSWESVGSLGQLDKLVQSFSKLVPSFKAAVQAARDWRWQVKFIRAETGPANSV</sequence>
<evidence type="ECO:0000259" key="2">
    <source>
        <dbReference type="PROSITE" id="PS50234"/>
    </source>
</evidence>
<comment type="caution">
    <text evidence="3">The sequence shown here is derived from an EMBL/GenBank/DDBJ whole genome shotgun (WGS) entry which is preliminary data.</text>
</comment>
<dbReference type="AlphaFoldDB" id="A0A8H5C554"/>
<dbReference type="InterPro" id="IPR006616">
    <property type="entry name" value="DM9_repeat"/>
</dbReference>
<keyword evidence="4" id="KW-1185">Reference proteome</keyword>
<dbReference type="PANTHER" id="PTHR34706:SF1">
    <property type="entry name" value="VWFA DOMAIN-CONTAINING PROTEIN"/>
    <property type="match status" value="1"/>
</dbReference>
<reference evidence="3 4" key="1">
    <citation type="journal article" date="2020" name="ISME J.">
        <title>Uncovering the hidden diversity of litter-decomposition mechanisms in mushroom-forming fungi.</title>
        <authorList>
            <person name="Floudas D."/>
            <person name="Bentzer J."/>
            <person name="Ahren D."/>
            <person name="Johansson T."/>
            <person name="Persson P."/>
            <person name="Tunlid A."/>
        </authorList>
    </citation>
    <scope>NUCLEOTIDE SEQUENCE [LARGE SCALE GENOMIC DNA]</scope>
    <source>
        <strain evidence="3 4">CBS 291.85</strain>
    </source>
</reference>
<feature type="domain" description="VWFA" evidence="2">
    <location>
        <begin position="277"/>
        <end position="470"/>
    </location>
</feature>
<evidence type="ECO:0000313" key="4">
    <source>
        <dbReference type="Proteomes" id="UP000559256"/>
    </source>
</evidence>
<dbReference type="PROSITE" id="PS50234">
    <property type="entry name" value="VWFA"/>
    <property type="match status" value="2"/>
</dbReference>
<feature type="region of interest" description="Disordered" evidence="1">
    <location>
        <begin position="538"/>
        <end position="610"/>
    </location>
</feature>
<dbReference type="InterPro" id="IPR002035">
    <property type="entry name" value="VWF_A"/>
</dbReference>
<dbReference type="SUPFAM" id="SSF53300">
    <property type="entry name" value="vWA-like"/>
    <property type="match status" value="2"/>
</dbReference>
<gene>
    <name evidence="3" type="ORF">D9758_014817</name>
</gene>
<dbReference type="SMART" id="SM00696">
    <property type="entry name" value="DM9"/>
    <property type="match status" value="2"/>
</dbReference>
<proteinExistence type="predicted"/>
<feature type="compositionally biased region" description="Polar residues" evidence="1">
    <location>
        <begin position="500"/>
        <end position="526"/>
    </location>
</feature>
<name>A0A8H5C554_9AGAR</name>
<feature type="compositionally biased region" description="Polar residues" evidence="1">
    <location>
        <begin position="543"/>
        <end position="579"/>
    </location>
</feature>
<dbReference type="PANTHER" id="PTHR34706">
    <property type="entry name" value="SLR1338 PROTEIN"/>
    <property type="match status" value="1"/>
</dbReference>
<dbReference type="OrthoDB" id="2142040at2759"/>